<gene>
    <name evidence="1" type="ORF">GOODEAATRI_030971</name>
</gene>
<dbReference type="InterPro" id="IPR015943">
    <property type="entry name" value="WD40/YVTN_repeat-like_dom_sf"/>
</dbReference>
<name>A0ABV0NPL1_9TELE</name>
<feature type="non-terminal residue" evidence="1">
    <location>
        <position position="90"/>
    </location>
</feature>
<comment type="caution">
    <text evidence="1">The sequence shown here is derived from an EMBL/GenBank/DDBJ whole genome shotgun (WGS) entry which is preliminary data.</text>
</comment>
<reference evidence="1 2" key="1">
    <citation type="submission" date="2021-06" db="EMBL/GenBank/DDBJ databases">
        <authorList>
            <person name="Palmer J.M."/>
        </authorList>
    </citation>
    <scope>NUCLEOTIDE SEQUENCE [LARGE SCALE GENOMIC DNA]</scope>
    <source>
        <strain evidence="1 2">GA_2019</strain>
        <tissue evidence="1">Muscle</tissue>
    </source>
</reference>
<accession>A0ABV0NPL1</accession>
<protein>
    <submittedName>
        <fullName evidence="1">Uncharacterized protein</fullName>
    </submittedName>
</protein>
<dbReference type="Proteomes" id="UP001476798">
    <property type="component" value="Unassembled WGS sequence"/>
</dbReference>
<dbReference type="EMBL" id="JAHRIO010045058">
    <property type="protein sequence ID" value="MEQ2173320.1"/>
    <property type="molecule type" value="Genomic_DNA"/>
</dbReference>
<organism evidence="1 2">
    <name type="scientific">Goodea atripinnis</name>
    <dbReference type="NCBI Taxonomy" id="208336"/>
    <lineage>
        <taxon>Eukaryota</taxon>
        <taxon>Metazoa</taxon>
        <taxon>Chordata</taxon>
        <taxon>Craniata</taxon>
        <taxon>Vertebrata</taxon>
        <taxon>Euteleostomi</taxon>
        <taxon>Actinopterygii</taxon>
        <taxon>Neopterygii</taxon>
        <taxon>Teleostei</taxon>
        <taxon>Neoteleostei</taxon>
        <taxon>Acanthomorphata</taxon>
        <taxon>Ovalentaria</taxon>
        <taxon>Atherinomorphae</taxon>
        <taxon>Cyprinodontiformes</taxon>
        <taxon>Goodeidae</taxon>
        <taxon>Goodea</taxon>
    </lineage>
</organism>
<keyword evidence="2" id="KW-1185">Reference proteome</keyword>
<dbReference type="Gene3D" id="2.130.10.10">
    <property type="entry name" value="YVTN repeat-like/Quinoprotein amine dehydrogenase"/>
    <property type="match status" value="1"/>
</dbReference>
<proteinExistence type="predicted"/>
<evidence type="ECO:0000313" key="2">
    <source>
        <dbReference type="Proteomes" id="UP001476798"/>
    </source>
</evidence>
<sequence length="90" mass="9590">MLSGTHGRAVGFSHSSIQRAVPDVRSRPAGLSLELCGSQSAVEPHSGDGSMLAVGSHDNFIYLYNVSERGRKYSRYGKCTVSLSSFIPAS</sequence>
<evidence type="ECO:0000313" key="1">
    <source>
        <dbReference type="EMBL" id="MEQ2173320.1"/>
    </source>
</evidence>